<evidence type="ECO:0000313" key="5">
    <source>
        <dbReference type="Proteomes" id="UP001187143"/>
    </source>
</evidence>
<dbReference type="EMBL" id="JAWLLD010000078">
    <property type="protein sequence ID" value="MDV7016248.1"/>
    <property type="molecule type" value="Genomic_DNA"/>
</dbReference>
<dbReference type="SUPFAM" id="SSF54631">
    <property type="entry name" value="CBS-domain pair"/>
    <property type="match status" value="1"/>
</dbReference>
<evidence type="ECO:0000259" key="3">
    <source>
        <dbReference type="PROSITE" id="PS51371"/>
    </source>
</evidence>
<dbReference type="InterPro" id="IPR051257">
    <property type="entry name" value="Diverse_CBS-Domain"/>
</dbReference>
<dbReference type="RefSeq" id="WP_225325986.1">
    <property type="nucleotide sequence ID" value="NZ_CP023149.1"/>
</dbReference>
<comment type="caution">
    <text evidence="4">The sequence shown here is derived from an EMBL/GenBank/DDBJ whole genome shotgun (WGS) entry which is preliminary data.</text>
</comment>
<sequence length="114" mass="12009">MNLDIVSCETWASAAARPPRARAAGRRGVSDRTLQSNLADAVATLMDSNPILVTPDADLIDAAVLIADYNLHTISVVDDEGQALGVVTVDAVLRPPFPTTGASERPGHAWFAKT</sequence>
<dbReference type="PANTHER" id="PTHR43080:SF2">
    <property type="entry name" value="CBS DOMAIN-CONTAINING PROTEIN"/>
    <property type="match status" value="1"/>
</dbReference>
<reference evidence="4" key="1">
    <citation type="submission" date="2023-10" db="EMBL/GenBank/DDBJ databases">
        <title>Characterization and genome sequence of Mycobacterium intracellulare ABSURDO, a novel pathogenic isolate with three colony morphotypes that vary in growth and acid-fastness.</title>
        <authorList>
            <person name="Jude B.A."/>
            <person name="Robinson R.T."/>
        </authorList>
    </citation>
    <scope>NUCLEOTIDE SEQUENCE</scope>
    <source>
        <strain evidence="4">ABSURDO Component B</strain>
    </source>
</reference>
<accession>A0AAE4RJH3</accession>
<dbReference type="Gene3D" id="3.10.580.10">
    <property type="entry name" value="CBS-domain"/>
    <property type="match status" value="1"/>
</dbReference>
<dbReference type="Proteomes" id="UP001187143">
    <property type="component" value="Unassembled WGS sequence"/>
</dbReference>
<dbReference type="PROSITE" id="PS51371">
    <property type="entry name" value="CBS"/>
    <property type="match status" value="1"/>
</dbReference>
<dbReference type="Pfam" id="PF00571">
    <property type="entry name" value="CBS"/>
    <property type="match status" value="1"/>
</dbReference>
<dbReference type="AlphaFoldDB" id="A0AAE4RJH3"/>
<evidence type="ECO:0000256" key="1">
    <source>
        <dbReference type="ARBA" id="ARBA00023122"/>
    </source>
</evidence>
<organism evidence="4 5">
    <name type="scientific">Mycobacterium intracellulare</name>
    <dbReference type="NCBI Taxonomy" id="1767"/>
    <lineage>
        <taxon>Bacteria</taxon>
        <taxon>Bacillati</taxon>
        <taxon>Actinomycetota</taxon>
        <taxon>Actinomycetes</taxon>
        <taxon>Mycobacteriales</taxon>
        <taxon>Mycobacteriaceae</taxon>
        <taxon>Mycobacterium</taxon>
        <taxon>Mycobacterium avium complex (MAC)</taxon>
    </lineage>
</organism>
<evidence type="ECO:0000313" key="4">
    <source>
        <dbReference type="EMBL" id="MDV7016248.1"/>
    </source>
</evidence>
<proteinExistence type="predicted"/>
<keyword evidence="1 2" id="KW-0129">CBS domain</keyword>
<gene>
    <name evidence="4" type="ORF">R4F53_28725</name>
</gene>
<dbReference type="PANTHER" id="PTHR43080">
    <property type="entry name" value="CBS DOMAIN-CONTAINING PROTEIN CBSX3, MITOCHONDRIAL"/>
    <property type="match status" value="1"/>
</dbReference>
<name>A0AAE4RJH3_MYCIT</name>
<dbReference type="InterPro" id="IPR046342">
    <property type="entry name" value="CBS_dom_sf"/>
</dbReference>
<protein>
    <submittedName>
        <fullName evidence="4">CBS domain-containing protein</fullName>
    </submittedName>
</protein>
<evidence type="ECO:0000256" key="2">
    <source>
        <dbReference type="PROSITE-ProRule" id="PRU00703"/>
    </source>
</evidence>
<feature type="domain" description="CBS" evidence="3">
    <location>
        <begin position="46"/>
        <end position="104"/>
    </location>
</feature>
<dbReference type="InterPro" id="IPR000644">
    <property type="entry name" value="CBS_dom"/>
</dbReference>